<dbReference type="EMBL" id="EQ962654">
    <property type="protein sequence ID" value="EED19004.1"/>
    <property type="molecule type" value="Genomic_DNA"/>
</dbReference>
<reference evidence="3" key="1">
    <citation type="journal article" date="2015" name="Genome Announc.">
        <title>Genome sequence of the AIDS-associated pathogen Penicillium marneffei (ATCC18224) and its near taxonomic relative Talaromyces stipitatus (ATCC10500).</title>
        <authorList>
            <person name="Nierman W.C."/>
            <person name="Fedorova-Abrams N.D."/>
            <person name="Andrianopoulos A."/>
        </authorList>
    </citation>
    <scope>NUCLEOTIDE SEQUENCE [LARGE SCALE GENOMIC DNA]</scope>
    <source>
        <strain evidence="3">ATCC 10500 / CBS 375.48 / QM 6759 / NRRL 1006</strain>
    </source>
</reference>
<evidence type="ECO:0000313" key="3">
    <source>
        <dbReference type="Proteomes" id="UP000001745"/>
    </source>
</evidence>
<sequence>MVTDNPCFRSAVVKTYRSDRTGGIHVPGSNREFEQEVEYAIASTRFSSRSRAGDDRRNGGGANNNAFRTHNNTLNKGPRGLRQRQYQHCQNIQEINDLSGINSGKKSR</sequence>
<dbReference type="HOGENOM" id="CLU_2198767_0_0_1"/>
<dbReference type="VEuPathDB" id="FungiDB:TSTA_023390"/>
<feature type="region of interest" description="Disordered" evidence="1">
    <location>
        <begin position="47"/>
        <end position="84"/>
    </location>
</feature>
<dbReference type="Proteomes" id="UP000001745">
    <property type="component" value="Unassembled WGS sequence"/>
</dbReference>
<gene>
    <name evidence="2" type="ORF">TSTA_023390</name>
</gene>
<dbReference type="RefSeq" id="XP_002479438.1">
    <property type="nucleotide sequence ID" value="XM_002479393.1"/>
</dbReference>
<dbReference type="AlphaFoldDB" id="B8M604"/>
<accession>B8M604</accession>
<organism evidence="2 3">
    <name type="scientific">Talaromyces stipitatus (strain ATCC 10500 / CBS 375.48 / QM 6759 / NRRL 1006)</name>
    <name type="common">Penicillium stipitatum</name>
    <dbReference type="NCBI Taxonomy" id="441959"/>
    <lineage>
        <taxon>Eukaryota</taxon>
        <taxon>Fungi</taxon>
        <taxon>Dikarya</taxon>
        <taxon>Ascomycota</taxon>
        <taxon>Pezizomycotina</taxon>
        <taxon>Eurotiomycetes</taxon>
        <taxon>Eurotiomycetidae</taxon>
        <taxon>Eurotiales</taxon>
        <taxon>Trichocomaceae</taxon>
        <taxon>Talaromyces</taxon>
        <taxon>Talaromyces sect. Talaromyces</taxon>
    </lineage>
</organism>
<proteinExistence type="predicted"/>
<keyword evidence="3" id="KW-1185">Reference proteome</keyword>
<evidence type="ECO:0000313" key="2">
    <source>
        <dbReference type="EMBL" id="EED19004.1"/>
    </source>
</evidence>
<dbReference type="GeneID" id="8109525"/>
<evidence type="ECO:0000256" key="1">
    <source>
        <dbReference type="SAM" id="MobiDB-lite"/>
    </source>
</evidence>
<name>B8M604_TALSN</name>
<protein>
    <submittedName>
        <fullName evidence="2">Uncharacterized protein</fullName>
    </submittedName>
</protein>
<dbReference type="InParanoid" id="B8M604"/>